<gene>
    <name evidence="3" type="primary">lpxI</name>
    <name evidence="3" type="ORF">J2D77_00720</name>
</gene>
<dbReference type="Gene3D" id="3.40.140.80">
    <property type="match status" value="1"/>
</dbReference>
<dbReference type="Gene3D" id="3.40.50.20">
    <property type="match status" value="1"/>
</dbReference>
<proteinExistence type="predicted"/>
<dbReference type="InterPro" id="IPR053174">
    <property type="entry name" value="LpxI"/>
</dbReference>
<dbReference type="PANTHER" id="PTHR39962:SF1">
    <property type="entry name" value="LPXI FAMILY PROTEIN"/>
    <property type="match status" value="1"/>
</dbReference>
<dbReference type="EMBL" id="JAFVMH010000001">
    <property type="protein sequence ID" value="MBO1323678.1"/>
    <property type="molecule type" value="Genomic_DNA"/>
</dbReference>
<dbReference type="RefSeq" id="WP_207844133.1">
    <property type="nucleotide sequence ID" value="NZ_JAFVMH010000001.1"/>
</dbReference>
<evidence type="ECO:0000313" key="4">
    <source>
        <dbReference type="Proteomes" id="UP000664073"/>
    </source>
</evidence>
<reference evidence="3" key="1">
    <citation type="submission" date="2021-03" db="EMBL/GenBank/DDBJ databases">
        <title>The complete genome sequence of Acetobacter sp. TBRC 12339.</title>
        <authorList>
            <person name="Charoenyingcharoen P."/>
            <person name="Yukphan P."/>
        </authorList>
    </citation>
    <scope>NUCLEOTIDE SEQUENCE</scope>
    <source>
        <strain evidence="3">TBRC 12339</strain>
    </source>
</reference>
<dbReference type="GO" id="GO:0016787">
    <property type="term" value="F:hydrolase activity"/>
    <property type="evidence" value="ECO:0007669"/>
    <property type="project" value="UniProtKB-KW"/>
</dbReference>
<evidence type="ECO:0000259" key="2">
    <source>
        <dbReference type="Pfam" id="PF17930"/>
    </source>
</evidence>
<keyword evidence="4" id="KW-1185">Reference proteome</keyword>
<feature type="domain" description="LpxI N-terminal" evidence="2">
    <location>
        <begin position="8"/>
        <end position="136"/>
    </location>
</feature>
<dbReference type="Pfam" id="PF17930">
    <property type="entry name" value="LpxI_N"/>
    <property type="match status" value="1"/>
</dbReference>
<evidence type="ECO:0000259" key="1">
    <source>
        <dbReference type="Pfam" id="PF06230"/>
    </source>
</evidence>
<dbReference type="EC" id="3.6.1.54" evidence="3"/>
<evidence type="ECO:0000313" key="3">
    <source>
        <dbReference type="EMBL" id="MBO1323678.1"/>
    </source>
</evidence>
<keyword evidence="3" id="KW-0378">Hydrolase</keyword>
<comment type="caution">
    <text evidence="3">The sequence shown here is derived from an EMBL/GenBank/DDBJ whole genome shotgun (WGS) entry which is preliminary data.</text>
</comment>
<accession>A0A939KKX4</accession>
<feature type="domain" description="LpxI C-terminal" evidence="1">
    <location>
        <begin position="141"/>
        <end position="270"/>
    </location>
</feature>
<dbReference type="InterPro" id="IPR041255">
    <property type="entry name" value="LpxI_N"/>
</dbReference>
<dbReference type="Proteomes" id="UP000664073">
    <property type="component" value="Unassembled WGS sequence"/>
</dbReference>
<dbReference type="InterPro" id="IPR010415">
    <property type="entry name" value="LpxI_C"/>
</dbReference>
<protein>
    <submittedName>
        <fullName evidence="3">UDP-2,3-diacylglucosamine diphosphatase LpxI</fullName>
        <ecNumber evidence="3">3.6.1.54</ecNumber>
    </submittedName>
</protein>
<dbReference type="InterPro" id="IPR043167">
    <property type="entry name" value="LpxI_C_sf"/>
</dbReference>
<name>A0A939KKX4_9PROT</name>
<dbReference type="PANTHER" id="PTHR39962">
    <property type="entry name" value="BLL4848 PROTEIN"/>
    <property type="match status" value="1"/>
</dbReference>
<organism evidence="3 4">
    <name type="scientific">Acetobacter garciniae</name>
    <dbReference type="NCBI Taxonomy" id="2817435"/>
    <lineage>
        <taxon>Bacteria</taxon>
        <taxon>Pseudomonadati</taxon>
        <taxon>Pseudomonadota</taxon>
        <taxon>Alphaproteobacteria</taxon>
        <taxon>Acetobacterales</taxon>
        <taxon>Acetobacteraceae</taxon>
        <taxon>Acetobacter</taxon>
    </lineage>
</organism>
<dbReference type="AlphaFoldDB" id="A0A939KKX4"/>
<sequence length="291" mass="29936">MSENAAGVGILAGGGPLPAQVAQAVAATGRPVFIIGFEGFAQPELIAPWPHEIVRLGAAGRMLALLRAHGCTDLVLIGPIRRPSMRSLYPDAEGARILARLGRALFAGDDGLLGAVVRILGDEGFQVRGAHEFLDQAVARPGVLGRMAPDPQAMHDISRGVEVVQALGALDIGQGCVVQNGVVLAVEAMEGTDRMLARAGECRQPGAGGVLVKLLKPGQERRADMPTIGPATVVNAHAAGLRGIAFEAGNTLLTDRKACVEAADRLGVFLAAIVPDSPGDLLGGDRAAGVR</sequence>
<dbReference type="Pfam" id="PF06230">
    <property type="entry name" value="LpxI_C"/>
    <property type="match status" value="1"/>
</dbReference>